<dbReference type="GO" id="GO:0016491">
    <property type="term" value="F:oxidoreductase activity"/>
    <property type="evidence" value="ECO:0007669"/>
    <property type="project" value="TreeGrafter"/>
</dbReference>
<comment type="subunit">
    <text evidence="8">Forms a tight complex with UGGT1/UGCGL1. Interacts with UGGT2/UGCGL2. Interacts with RDH11.</text>
</comment>
<evidence type="ECO:0000256" key="7">
    <source>
        <dbReference type="ARBA" id="ARBA00045215"/>
    </source>
</evidence>
<evidence type="ECO:0000256" key="5">
    <source>
        <dbReference type="ARBA" id="ARBA00022933"/>
    </source>
</evidence>
<evidence type="ECO:0000256" key="2">
    <source>
        <dbReference type="ARBA" id="ARBA00005742"/>
    </source>
</evidence>
<evidence type="ECO:0000256" key="6">
    <source>
        <dbReference type="ARBA" id="ARBA00040775"/>
    </source>
</evidence>
<protein>
    <recommendedName>
        <fullName evidence="6">Selenoprotein F</fullName>
    </recommendedName>
</protein>
<feature type="domain" description="Selenoprotein F/M" evidence="9">
    <location>
        <begin position="207"/>
        <end position="262"/>
    </location>
</feature>
<comment type="caution">
    <text evidence="10">The sequence shown here is derived from an EMBL/GenBank/DDBJ whole genome shotgun (WGS) entry which is preliminary data.</text>
</comment>
<dbReference type="GO" id="GO:0005788">
    <property type="term" value="C:endoplasmic reticulum lumen"/>
    <property type="evidence" value="ECO:0007669"/>
    <property type="project" value="UniProtKB-SubCell"/>
</dbReference>
<dbReference type="InterPro" id="IPR038219">
    <property type="entry name" value="Sep15/SelM_sf"/>
</dbReference>
<comment type="function">
    <text evidence="7">May be involved in redox reactions associated with the formation of disulfide bonds. May contribute to the quality control of protein folding in the endoplasmic reticulum. May regulate protein folding by enhancing the catalytic activity of UGGT1/UGCGL1 and UGGT2/UGCGL2.</text>
</comment>
<dbReference type="Pfam" id="PF08806">
    <property type="entry name" value="Sep15_SelM"/>
    <property type="match status" value="1"/>
</dbReference>
<dbReference type="Gene3D" id="3.40.30.50">
    <property type="entry name" value="Sep15/SelM thioredoxin-like domain, active-site redox motif"/>
    <property type="match status" value="1"/>
</dbReference>
<evidence type="ECO:0000313" key="10">
    <source>
        <dbReference type="EMBL" id="KAF5923586.1"/>
    </source>
</evidence>
<dbReference type="PANTHER" id="PTHR13077">
    <property type="entry name" value="SELENOPROTEIN F"/>
    <property type="match status" value="1"/>
</dbReference>
<name>A0A7J7F7E3_DICBM</name>
<evidence type="ECO:0000256" key="8">
    <source>
        <dbReference type="ARBA" id="ARBA00046667"/>
    </source>
</evidence>
<feature type="non-terminal residue" evidence="10">
    <location>
        <position position="1"/>
    </location>
</feature>
<dbReference type="EMBL" id="JACDTQ010001212">
    <property type="protein sequence ID" value="KAF5923586.1"/>
    <property type="molecule type" value="Genomic_DNA"/>
</dbReference>
<evidence type="ECO:0000313" key="11">
    <source>
        <dbReference type="Proteomes" id="UP000551758"/>
    </source>
</evidence>
<keyword evidence="3" id="KW-0732">Signal</keyword>
<keyword evidence="4" id="KW-0256">Endoplasmic reticulum</keyword>
<gene>
    <name evidence="10" type="ORF">HPG69_010981</name>
</gene>
<dbReference type="InterPro" id="IPR014912">
    <property type="entry name" value="Sep15_SelM_dom"/>
</dbReference>
<dbReference type="PANTHER" id="PTHR13077:SF6">
    <property type="entry name" value="SELENOPROTEIN F"/>
    <property type="match status" value="1"/>
</dbReference>
<evidence type="ECO:0000256" key="3">
    <source>
        <dbReference type="ARBA" id="ARBA00022729"/>
    </source>
</evidence>
<accession>A0A7J7F7E3</accession>
<dbReference type="InterPro" id="IPR036249">
    <property type="entry name" value="Thioredoxin-like_sf"/>
</dbReference>
<comment type="subcellular location">
    <subcellularLocation>
        <location evidence="1">Endoplasmic reticulum lumen</location>
    </subcellularLocation>
</comment>
<proteinExistence type="inferred from homology"/>
<comment type="similarity">
    <text evidence="2">Belongs to the selenoprotein M/F family.</text>
</comment>
<evidence type="ECO:0000259" key="9">
    <source>
        <dbReference type="Pfam" id="PF08806"/>
    </source>
</evidence>
<dbReference type="SUPFAM" id="SSF52833">
    <property type="entry name" value="Thioredoxin-like"/>
    <property type="match status" value="1"/>
</dbReference>
<keyword evidence="5" id="KW-0712">Selenocysteine</keyword>
<dbReference type="AlphaFoldDB" id="A0A7J7F7E3"/>
<organism evidence="10 11">
    <name type="scientific">Diceros bicornis minor</name>
    <name type="common">South-central black rhinoceros</name>
    <dbReference type="NCBI Taxonomy" id="77932"/>
    <lineage>
        <taxon>Eukaryota</taxon>
        <taxon>Metazoa</taxon>
        <taxon>Chordata</taxon>
        <taxon>Craniata</taxon>
        <taxon>Vertebrata</taxon>
        <taxon>Euteleostomi</taxon>
        <taxon>Mammalia</taxon>
        <taxon>Eutheria</taxon>
        <taxon>Laurasiatheria</taxon>
        <taxon>Perissodactyla</taxon>
        <taxon>Rhinocerotidae</taxon>
        <taxon>Diceros</taxon>
    </lineage>
</organism>
<evidence type="ECO:0000256" key="4">
    <source>
        <dbReference type="ARBA" id="ARBA00022824"/>
    </source>
</evidence>
<sequence length="265" mass="28890">RQPEAPPPAPVQLCSLDRRTPALRSGFVLRLVSFAIGVNQSGVRLGKLGEEGSFHMPLGNTRLCRIRDWWQRPLAACFGSGSGVDAPSRGVLGAARDPRKTVAMAAVPGGWLRPAFGLRLLLATVLQAVSAFGAEFSSEACRELGFSSNLLCSSCDLLGQFNLLQLDPDCRGCCQEEAQFETKKVMFSSISLPLDGLIEIGCMQELFLKSVDENWGGSLKSRYVRGSDPVLKLLDDNGNIAEELSILKWNTDSVEEFLSEKLERI</sequence>
<keyword evidence="11" id="KW-1185">Reference proteome</keyword>
<reference evidence="10 11" key="1">
    <citation type="journal article" date="2020" name="Mol. Biol. Evol.">
        <title>Interspecific Gene Flow and the Evolution of Specialization in Black and White Rhinoceros.</title>
        <authorList>
            <person name="Moodley Y."/>
            <person name="Westbury M.V."/>
            <person name="Russo I.M."/>
            <person name="Gopalakrishnan S."/>
            <person name="Rakotoarivelo A."/>
            <person name="Olsen R.A."/>
            <person name="Prost S."/>
            <person name="Tunstall T."/>
            <person name="Ryder O.A."/>
            <person name="Dalen L."/>
            <person name="Bruford M.W."/>
        </authorList>
    </citation>
    <scope>NUCLEOTIDE SEQUENCE [LARGE SCALE GENOMIC DNA]</scope>
    <source>
        <strain evidence="10">SBR-YM</strain>
        <tissue evidence="10">Skin</tissue>
    </source>
</reference>
<evidence type="ECO:0000256" key="1">
    <source>
        <dbReference type="ARBA" id="ARBA00004319"/>
    </source>
</evidence>
<dbReference type="Proteomes" id="UP000551758">
    <property type="component" value="Unassembled WGS sequence"/>
</dbReference>
<dbReference type="InterPro" id="IPR039992">
    <property type="entry name" value="Sep15_SelM"/>
</dbReference>